<evidence type="ECO:0000313" key="2">
    <source>
        <dbReference type="EMBL" id="GBO03857.1"/>
    </source>
</evidence>
<proteinExistence type="predicted"/>
<evidence type="ECO:0000256" key="1">
    <source>
        <dbReference type="SAM" id="SignalP"/>
    </source>
</evidence>
<evidence type="ECO:0000313" key="3">
    <source>
        <dbReference type="Proteomes" id="UP000499080"/>
    </source>
</evidence>
<name>A0A4Y2TWZ2_ARAVE</name>
<feature type="signal peptide" evidence="1">
    <location>
        <begin position="1"/>
        <end position="23"/>
    </location>
</feature>
<dbReference type="Proteomes" id="UP000499080">
    <property type="component" value="Unassembled WGS sequence"/>
</dbReference>
<accession>A0A4Y2TWZ2</accession>
<evidence type="ECO:0008006" key="4">
    <source>
        <dbReference type="Google" id="ProtNLM"/>
    </source>
</evidence>
<keyword evidence="3" id="KW-1185">Reference proteome</keyword>
<gene>
    <name evidence="2" type="ORF">AVEN_190233_1</name>
</gene>
<dbReference type="EMBL" id="BGPR01031026">
    <property type="protein sequence ID" value="GBO03857.1"/>
    <property type="molecule type" value="Genomic_DNA"/>
</dbReference>
<sequence length="165" mass="18808">MAAFVVEVGFVFVLVPHRPVGWAGRCGSKTKKYKNKKPTSTTTCEFRNSGDIRRRSRVFFVSFQSRTDPLGGLVGVGLKQKRRKTKNRLLRRLVNCATVAVSVVEVGFFCFSPAPTRWMVWSVWIQNIKEQKPKPTSPTTCECRHCGGTDRKWLNQTWIEILVCV</sequence>
<organism evidence="2 3">
    <name type="scientific">Araneus ventricosus</name>
    <name type="common">Orbweaver spider</name>
    <name type="synonym">Epeira ventricosa</name>
    <dbReference type="NCBI Taxonomy" id="182803"/>
    <lineage>
        <taxon>Eukaryota</taxon>
        <taxon>Metazoa</taxon>
        <taxon>Ecdysozoa</taxon>
        <taxon>Arthropoda</taxon>
        <taxon>Chelicerata</taxon>
        <taxon>Arachnida</taxon>
        <taxon>Araneae</taxon>
        <taxon>Araneomorphae</taxon>
        <taxon>Entelegynae</taxon>
        <taxon>Araneoidea</taxon>
        <taxon>Araneidae</taxon>
        <taxon>Araneus</taxon>
    </lineage>
</organism>
<keyword evidence="1" id="KW-0732">Signal</keyword>
<protein>
    <recommendedName>
        <fullName evidence="4">Secreted protein</fullName>
    </recommendedName>
</protein>
<feature type="chain" id="PRO_5021211845" description="Secreted protein" evidence="1">
    <location>
        <begin position="24"/>
        <end position="165"/>
    </location>
</feature>
<comment type="caution">
    <text evidence="2">The sequence shown here is derived from an EMBL/GenBank/DDBJ whole genome shotgun (WGS) entry which is preliminary data.</text>
</comment>
<dbReference type="AlphaFoldDB" id="A0A4Y2TWZ2"/>
<reference evidence="2 3" key="1">
    <citation type="journal article" date="2019" name="Sci. Rep.">
        <title>Orb-weaving spider Araneus ventricosus genome elucidates the spidroin gene catalogue.</title>
        <authorList>
            <person name="Kono N."/>
            <person name="Nakamura H."/>
            <person name="Ohtoshi R."/>
            <person name="Moran D.A.P."/>
            <person name="Shinohara A."/>
            <person name="Yoshida Y."/>
            <person name="Fujiwara M."/>
            <person name="Mori M."/>
            <person name="Tomita M."/>
            <person name="Arakawa K."/>
        </authorList>
    </citation>
    <scope>NUCLEOTIDE SEQUENCE [LARGE SCALE GENOMIC DNA]</scope>
</reference>